<reference evidence="2 3" key="1">
    <citation type="submission" date="2016-02" db="EMBL/GenBank/DDBJ databases">
        <title>Genome analysis of coral dinoflagellate symbionts highlights evolutionary adaptations to a symbiotic lifestyle.</title>
        <authorList>
            <person name="Aranda M."/>
            <person name="Li Y."/>
            <person name="Liew Y.J."/>
            <person name="Baumgarten S."/>
            <person name="Simakov O."/>
            <person name="Wilson M."/>
            <person name="Piel J."/>
            <person name="Ashoor H."/>
            <person name="Bougouffa S."/>
            <person name="Bajic V.B."/>
            <person name="Ryu T."/>
            <person name="Ravasi T."/>
            <person name="Bayer T."/>
            <person name="Micklem G."/>
            <person name="Kim H."/>
            <person name="Bhak J."/>
            <person name="Lajeunesse T.C."/>
            <person name="Voolstra C.R."/>
        </authorList>
    </citation>
    <scope>NUCLEOTIDE SEQUENCE [LARGE SCALE GENOMIC DNA]</scope>
    <source>
        <strain evidence="2 3">CCMP2467</strain>
    </source>
</reference>
<comment type="caution">
    <text evidence="2">The sequence shown here is derived from an EMBL/GenBank/DDBJ whole genome shotgun (WGS) entry which is preliminary data.</text>
</comment>
<sequence length="428" mass="46981">MAMSKARLVADPSVGVGDLEGVLKKFFEDVVGDGKVDFLDYCLHPPGLTWKSSCSPGWLVKLAPLLKLYLQVARNGVLPTKRHKSALESVATARNLLEKSKKSMADWVDITDDSIRMALSHLRNLFASSEAKCRAFRRMDRRQQDTVQGLLDLLDMGGVRPADIEEEAVDRQNSVSSFGSLDSFSSQQDDVDPGKIFARILAQHDSVESQKSYGSVAAPSKFLVGTPSPEKGFLPGLLQEAGMESELSESDQKILLACKDQEPPSKPKPKSKNKKAVASKAKQDKKGDDSKATAKQDKKDDDSKAMSVRTPALPDDQVDRTTLRKRIVSRAYHRTEDKFMALGKGKEFAQKRARKDAAAAGQEFDRQHPKPTKKNPKKSPGGTIPKENPDGTIPEESPDGTIPNKTADGTMPKSRKQAAKLVFFLDFS</sequence>
<dbReference type="EMBL" id="LSRX01001715">
    <property type="protein sequence ID" value="OLP77767.1"/>
    <property type="molecule type" value="Genomic_DNA"/>
</dbReference>
<dbReference type="OrthoDB" id="449323at2759"/>
<dbReference type="AlphaFoldDB" id="A0A1Q9C4C3"/>
<keyword evidence="3" id="KW-1185">Reference proteome</keyword>
<organism evidence="2 3">
    <name type="scientific">Symbiodinium microadriaticum</name>
    <name type="common">Dinoflagellate</name>
    <name type="synonym">Zooxanthella microadriatica</name>
    <dbReference type="NCBI Taxonomy" id="2951"/>
    <lineage>
        <taxon>Eukaryota</taxon>
        <taxon>Sar</taxon>
        <taxon>Alveolata</taxon>
        <taxon>Dinophyceae</taxon>
        <taxon>Suessiales</taxon>
        <taxon>Symbiodiniaceae</taxon>
        <taxon>Symbiodinium</taxon>
    </lineage>
</organism>
<feature type="compositionally biased region" description="Basic and acidic residues" evidence="1">
    <location>
        <begin position="333"/>
        <end position="350"/>
    </location>
</feature>
<evidence type="ECO:0000256" key="1">
    <source>
        <dbReference type="SAM" id="MobiDB-lite"/>
    </source>
</evidence>
<dbReference type="Proteomes" id="UP000186817">
    <property type="component" value="Unassembled WGS sequence"/>
</dbReference>
<feature type="compositionally biased region" description="Basic residues" evidence="1">
    <location>
        <begin position="267"/>
        <end position="277"/>
    </location>
</feature>
<feature type="compositionally biased region" description="Basic residues" evidence="1">
    <location>
        <begin position="323"/>
        <end position="332"/>
    </location>
</feature>
<evidence type="ECO:0000313" key="3">
    <source>
        <dbReference type="Proteomes" id="UP000186817"/>
    </source>
</evidence>
<name>A0A1Q9C4C3_SYMMI</name>
<gene>
    <name evidence="2" type="ORF">AK812_SmicGene42136</name>
</gene>
<proteinExistence type="predicted"/>
<feature type="region of interest" description="Disordered" evidence="1">
    <location>
        <begin position="260"/>
        <end position="415"/>
    </location>
</feature>
<evidence type="ECO:0000313" key="2">
    <source>
        <dbReference type="EMBL" id="OLP77767.1"/>
    </source>
</evidence>
<protein>
    <submittedName>
        <fullName evidence="2">Uncharacterized protein</fullName>
    </submittedName>
</protein>
<feature type="compositionally biased region" description="Basic and acidic residues" evidence="1">
    <location>
        <begin position="281"/>
        <end position="304"/>
    </location>
</feature>
<accession>A0A1Q9C4C3</accession>